<dbReference type="GO" id="GO:0009055">
    <property type="term" value="F:electron transfer activity"/>
    <property type="evidence" value="ECO:0007669"/>
    <property type="project" value="TreeGrafter"/>
</dbReference>
<evidence type="ECO:0000256" key="2">
    <source>
        <dbReference type="ARBA" id="ARBA00007543"/>
    </source>
</evidence>
<proteinExistence type="inferred from homology"/>
<evidence type="ECO:0000313" key="9">
    <source>
        <dbReference type="Proteomes" id="UP000245680"/>
    </source>
</evidence>
<reference evidence="8 9" key="1">
    <citation type="submission" date="2018-05" db="EMBL/GenBank/DDBJ databases">
        <title>Rhodobacteraceae gen. nov., sp. nov. isolated from sea water.</title>
        <authorList>
            <person name="Ren Y."/>
        </authorList>
    </citation>
    <scope>NUCLEOTIDE SEQUENCE [LARGE SCALE GENOMIC DNA]</scope>
    <source>
        <strain evidence="8 9">TG-679</strain>
    </source>
</reference>
<sequence>MNMFGDPAIWLPLAFAGLMGLSILIYVVLDGFDLGVGLLFPFATEAEKDRMVGSIGPFWDANETWLVLAVGLLLVAFPQAHGAILGTLYLPVAVMLIGLILRGVAFEFRAKAPAPRKVMWNHAFFAGSFLTAFSQGVMLGLYIMGLQITAATLAFSVLTGVFLTVAYSFIAAVWLIGKAEGDLQRKAVGWARGGLWGAGLGMAAVSAASPMVSARIWDKWFNWPEVILLAPLPLGSVALVIGLWRLLGRLPAPQDRWCWLPFTGAVGLFVLAFGGLAYSFYPYVVPERLTVFEAAAAPESLFIILIGALVVLPVIIAYSVLAYTVFRGKATDLRYD</sequence>
<dbReference type="PANTHER" id="PTHR43141:SF2">
    <property type="entry name" value="BLR3729 PROTEIN"/>
    <property type="match status" value="1"/>
</dbReference>
<gene>
    <name evidence="8" type="ORF">DKT77_05795</name>
</gene>
<feature type="transmembrane region" description="Helical" evidence="7">
    <location>
        <begin position="301"/>
        <end position="326"/>
    </location>
</feature>
<dbReference type="GO" id="GO:0016682">
    <property type="term" value="F:oxidoreductase activity, acting on diphenols and related substances as donors, oxygen as acceptor"/>
    <property type="evidence" value="ECO:0007669"/>
    <property type="project" value="TreeGrafter"/>
</dbReference>
<evidence type="ECO:0000256" key="1">
    <source>
        <dbReference type="ARBA" id="ARBA00004651"/>
    </source>
</evidence>
<evidence type="ECO:0000256" key="5">
    <source>
        <dbReference type="ARBA" id="ARBA00022989"/>
    </source>
</evidence>
<organism evidence="8 9">
    <name type="scientific">Meridianimarinicoccus roseus</name>
    <dbReference type="NCBI Taxonomy" id="2072018"/>
    <lineage>
        <taxon>Bacteria</taxon>
        <taxon>Pseudomonadati</taxon>
        <taxon>Pseudomonadota</taxon>
        <taxon>Alphaproteobacteria</taxon>
        <taxon>Rhodobacterales</taxon>
        <taxon>Paracoccaceae</taxon>
        <taxon>Meridianimarinicoccus</taxon>
    </lineage>
</organism>
<dbReference type="GO" id="GO:0019646">
    <property type="term" value="P:aerobic electron transport chain"/>
    <property type="evidence" value="ECO:0007669"/>
    <property type="project" value="TreeGrafter"/>
</dbReference>
<evidence type="ECO:0000256" key="4">
    <source>
        <dbReference type="ARBA" id="ARBA00022692"/>
    </source>
</evidence>
<dbReference type="EMBL" id="QGKU01000025">
    <property type="protein sequence ID" value="PWR03653.1"/>
    <property type="molecule type" value="Genomic_DNA"/>
</dbReference>
<evidence type="ECO:0000256" key="6">
    <source>
        <dbReference type="ARBA" id="ARBA00023136"/>
    </source>
</evidence>
<keyword evidence="9" id="KW-1185">Reference proteome</keyword>
<dbReference type="InterPro" id="IPR003317">
    <property type="entry name" value="Cyt-d_oxidase_su2"/>
</dbReference>
<keyword evidence="6 7" id="KW-0472">Membrane</keyword>
<dbReference type="PANTHER" id="PTHR43141">
    <property type="entry name" value="CYTOCHROME BD2 SUBUNIT II"/>
    <property type="match status" value="1"/>
</dbReference>
<feature type="transmembrane region" description="Helical" evidence="7">
    <location>
        <begin position="189"/>
        <end position="208"/>
    </location>
</feature>
<dbReference type="AlphaFoldDB" id="A0A2V2LQ05"/>
<feature type="transmembrane region" description="Helical" evidence="7">
    <location>
        <begin position="12"/>
        <end position="43"/>
    </location>
</feature>
<evidence type="ECO:0000256" key="3">
    <source>
        <dbReference type="ARBA" id="ARBA00022475"/>
    </source>
</evidence>
<comment type="caution">
    <text evidence="8">The sequence shown here is derived from an EMBL/GenBank/DDBJ whole genome shotgun (WGS) entry which is preliminary data.</text>
</comment>
<feature type="transmembrane region" description="Helical" evidence="7">
    <location>
        <begin position="88"/>
        <end position="108"/>
    </location>
</feature>
<dbReference type="GO" id="GO:0005886">
    <property type="term" value="C:plasma membrane"/>
    <property type="evidence" value="ECO:0007669"/>
    <property type="project" value="UniProtKB-SubCell"/>
</dbReference>
<feature type="transmembrane region" description="Helical" evidence="7">
    <location>
        <begin position="150"/>
        <end position="177"/>
    </location>
</feature>
<dbReference type="OrthoDB" id="9776710at2"/>
<feature type="transmembrane region" description="Helical" evidence="7">
    <location>
        <begin position="120"/>
        <end position="144"/>
    </location>
</feature>
<comment type="subcellular location">
    <subcellularLocation>
        <location evidence="1">Cell membrane</location>
        <topology evidence="1">Multi-pass membrane protein</topology>
    </subcellularLocation>
</comment>
<dbReference type="RefSeq" id="WP_109810771.1">
    <property type="nucleotide sequence ID" value="NZ_QGKU01000025.1"/>
</dbReference>
<keyword evidence="3" id="KW-1003">Cell membrane</keyword>
<dbReference type="GO" id="GO:0070069">
    <property type="term" value="C:cytochrome complex"/>
    <property type="evidence" value="ECO:0007669"/>
    <property type="project" value="TreeGrafter"/>
</dbReference>
<evidence type="ECO:0000256" key="7">
    <source>
        <dbReference type="SAM" id="Phobius"/>
    </source>
</evidence>
<name>A0A2V2LQ05_9RHOB</name>
<dbReference type="Proteomes" id="UP000245680">
    <property type="component" value="Unassembled WGS sequence"/>
</dbReference>
<feature type="transmembrane region" description="Helical" evidence="7">
    <location>
        <begin position="259"/>
        <end position="281"/>
    </location>
</feature>
<comment type="similarity">
    <text evidence="2">Belongs to the cytochrome ubiquinol oxidase subunit 2 family.</text>
</comment>
<keyword evidence="4 7" id="KW-0812">Transmembrane</keyword>
<accession>A0A2V2LQ05</accession>
<protein>
    <submittedName>
        <fullName evidence="8">Cytochrome BD ubiquinol oxidase subunit II</fullName>
    </submittedName>
</protein>
<keyword evidence="5 7" id="KW-1133">Transmembrane helix</keyword>
<dbReference type="Pfam" id="PF02322">
    <property type="entry name" value="Cyt_bd_oxida_II"/>
    <property type="match status" value="1"/>
</dbReference>
<feature type="transmembrane region" description="Helical" evidence="7">
    <location>
        <begin position="228"/>
        <end position="247"/>
    </location>
</feature>
<evidence type="ECO:0000313" key="8">
    <source>
        <dbReference type="EMBL" id="PWR03653.1"/>
    </source>
</evidence>